<accession>A0A195BED1</accession>
<dbReference type="EMBL" id="KQ976511">
    <property type="protein sequence ID" value="KYM82569.1"/>
    <property type="molecule type" value="Genomic_DNA"/>
</dbReference>
<keyword evidence="1" id="KW-0812">Transmembrane</keyword>
<keyword evidence="3" id="KW-1185">Reference proteome</keyword>
<keyword evidence="1" id="KW-0472">Membrane</keyword>
<reference evidence="2 3" key="1">
    <citation type="submission" date="2015-09" db="EMBL/GenBank/DDBJ databases">
        <title>Atta colombica WGS genome.</title>
        <authorList>
            <person name="Nygaard S."/>
            <person name="Hu H."/>
            <person name="Boomsma J."/>
            <person name="Zhang G."/>
        </authorList>
    </citation>
    <scope>NUCLEOTIDE SEQUENCE [LARGE SCALE GENOMIC DNA]</scope>
    <source>
        <strain evidence="2">Treedump-2</strain>
        <tissue evidence="2">Whole body</tissue>
    </source>
</reference>
<name>A0A195BED1_9HYME</name>
<gene>
    <name evidence="2" type="ORF">ALC53_07060</name>
</gene>
<sequence>MRSDSWKLLLVLTNGHRKRGFIGSKDLGVGAKECHRVMCGSIITNYIEICDDMTFIGESSTRLINYSSSLSSRNQHYLSVHRSMLLFQVCHLSVILVFSLIYKDQCKFKRACLAKEL</sequence>
<proteinExistence type="predicted"/>
<evidence type="ECO:0000256" key="1">
    <source>
        <dbReference type="SAM" id="Phobius"/>
    </source>
</evidence>
<protein>
    <submittedName>
        <fullName evidence="2">Uncharacterized protein</fullName>
    </submittedName>
</protein>
<dbReference type="Proteomes" id="UP000078540">
    <property type="component" value="Unassembled WGS sequence"/>
</dbReference>
<dbReference type="AlphaFoldDB" id="A0A195BED1"/>
<organism evidence="2 3">
    <name type="scientific">Atta colombica</name>
    <dbReference type="NCBI Taxonomy" id="520822"/>
    <lineage>
        <taxon>Eukaryota</taxon>
        <taxon>Metazoa</taxon>
        <taxon>Ecdysozoa</taxon>
        <taxon>Arthropoda</taxon>
        <taxon>Hexapoda</taxon>
        <taxon>Insecta</taxon>
        <taxon>Pterygota</taxon>
        <taxon>Neoptera</taxon>
        <taxon>Endopterygota</taxon>
        <taxon>Hymenoptera</taxon>
        <taxon>Apocrita</taxon>
        <taxon>Aculeata</taxon>
        <taxon>Formicoidea</taxon>
        <taxon>Formicidae</taxon>
        <taxon>Myrmicinae</taxon>
        <taxon>Atta</taxon>
    </lineage>
</organism>
<feature type="transmembrane region" description="Helical" evidence="1">
    <location>
        <begin position="83"/>
        <end position="102"/>
    </location>
</feature>
<evidence type="ECO:0000313" key="2">
    <source>
        <dbReference type="EMBL" id="KYM82569.1"/>
    </source>
</evidence>
<keyword evidence="1" id="KW-1133">Transmembrane helix</keyword>
<evidence type="ECO:0000313" key="3">
    <source>
        <dbReference type="Proteomes" id="UP000078540"/>
    </source>
</evidence>